<evidence type="ECO:0000256" key="2">
    <source>
        <dbReference type="ARBA" id="ARBA00023043"/>
    </source>
</evidence>
<dbReference type="Gene3D" id="1.25.40.20">
    <property type="entry name" value="Ankyrin repeat-containing domain"/>
    <property type="match status" value="1"/>
</dbReference>
<evidence type="ECO:0000256" key="3">
    <source>
        <dbReference type="PROSITE-ProRule" id="PRU00023"/>
    </source>
</evidence>
<evidence type="ECO:0000313" key="5">
    <source>
        <dbReference type="Proteomes" id="UP001168821"/>
    </source>
</evidence>
<sequence length="514" mass="59821">MSSSDSEDSYDHEDYYRKYCSCDERAPPLIKKKSRLISAAAHDQLEIFSDLLDSPKWNNVRDVNGNNLLQIAVIQESIEVFDYLLSIPDFPLEFKNKEGETALGLALDHARYNDIWRDEYITYELIKKGACIDEVCFEGDSPLHRALERHYYKSAKLLIERGADVNFVTSCHRTPLDITVRIRQSELVMTLLAYGAQPAVCHFEWSVLYNNSFEAQETLFLYIYDQYSNLELCLDVLLKLAEAKSPLFYHIIECPIKITVQYESLCLYFRLLCSMNVDCLHLIIKKFGHFINEVFSKHILSDSYCTGGKGKPISLENLNIMLKSELKPTVITFINSVNSSEIFQDLIALGYDETAITQLYCYLLSYGLNIGELDLQIIYKKFGYCELFKILLHMDVQMGVPQRYTKNIVPVFAYDVNMNLERFLQQRSHYCANSIKLLRHYFVHPKLNDETDGYSEKQSSQEMPLLIELARNVFRKFFINKFKIKTCKEFYSRLNGLPISNIHKKIITYETILY</sequence>
<dbReference type="Pfam" id="PF00023">
    <property type="entry name" value="Ank"/>
    <property type="match status" value="1"/>
</dbReference>
<evidence type="ECO:0008006" key="6">
    <source>
        <dbReference type="Google" id="ProtNLM"/>
    </source>
</evidence>
<dbReference type="SUPFAM" id="SSF48403">
    <property type="entry name" value="Ankyrin repeat"/>
    <property type="match status" value="1"/>
</dbReference>
<gene>
    <name evidence="4" type="ORF">Zmor_024575</name>
</gene>
<dbReference type="EMBL" id="JALNTZ010000007">
    <property type="protein sequence ID" value="KAJ3647025.1"/>
    <property type="molecule type" value="Genomic_DNA"/>
</dbReference>
<evidence type="ECO:0000313" key="4">
    <source>
        <dbReference type="EMBL" id="KAJ3647025.1"/>
    </source>
</evidence>
<dbReference type="PROSITE" id="PS50088">
    <property type="entry name" value="ANK_REPEAT"/>
    <property type="match status" value="1"/>
</dbReference>
<dbReference type="AlphaFoldDB" id="A0AA38I0X6"/>
<dbReference type="PROSITE" id="PS50297">
    <property type="entry name" value="ANK_REP_REGION"/>
    <property type="match status" value="1"/>
</dbReference>
<accession>A0AA38I0X6</accession>
<evidence type="ECO:0000256" key="1">
    <source>
        <dbReference type="ARBA" id="ARBA00022737"/>
    </source>
</evidence>
<proteinExistence type="predicted"/>
<reference evidence="4" key="1">
    <citation type="journal article" date="2023" name="G3 (Bethesda)">
        <title>Whole genome assemblies of Zophobas morio and Tenebrio molitor.</title>
        <authorList>
            <person name="Kaur S."/>
            <person name="Stinson S.A."/>
            <person name="diCenzo G.C."/>
        </authorList>
    </citation>
    <scope>NUCLEOTIDE SEQUENCE</scope>
    <source>
        <strain evidence="4">QUZm001</strain>
    </source>
</reference>
<keyword evidence="2 3" id="KW-0040">ANK repeat</keyword>
<protein>
    <recommendedName>
        <fullName evidence="6">SOCS box domain-containing protein</fullName>
    </recommendedName>
</protein>
<name>A0AA38I0X6_9CUCU</name>
<feature type="repeat" description="ANK" evidence="3">
    <location>
        <begin position="138"/>
        <end position="170"/>
    </location>
</feature>
<dbReference type="Proteomes" id="UP001168821">
    <property type="component" value="Unassembled WGS sequence"/>
</dbReference>
<dbReference type="PANTHER" id="PTHR24198:SF165">
    <property type="entry name" value="ANKYRIN REPEAT-CONTAINING PROTEIN-RELATED"/>
    <property type="match status" value="1"/>
</dbReference>
<keyword evidence="1" id="KW-0677">Repeat</keyword>
<comment type="caution">
    <text evidence="4">The sequence shown here is derived from an EMBL/GenBank/DDBJ whole genome shotgun (WGS) entry which is preliminary data.</text>
</comment>
<dbReference type="SMART" id="SM00248">
    <property type="entry name" value="ANK"/>
    <property type="match status" value="5"/>
</dbReference>
<dbReference type="InterPro" id="IPR002110">
    <property type="entry name" value="Ankyrin_rpt"/>
</dbReference>
<keyword evidence="5" id="KW-1185">Reference proteome</keyword>
<organism evidence="4 5">
    <name type="scientific">Zophobas morio</name>
    <dbReference type="NCBI Taxonomy" id="2755281"/>
    <lineage>
        <taxon>Eukaryota</taxon>
        <taxon>Metazoa</taxon>
        <taxon>Ecdysozoa</taxon>
        <taxon>Arthropoda</taxon>
        <taxon>Hexapoda</taxon>
        <taxon>Insecta</taxon>
        <taxon>Pterygota</taxon>
        <taxon>Neoptera</taxon>
        <taxon>Endopterygota</taxon>
        <taxon>Coleoptera</taxon>
        <taxon>Polyphaga</taxon>
        <taxon>Cucujiformia</taxon>
        <taxon>Tenebrionidae</taxon>
        <taxon>Zophobas</taxon>
    </lineage>
</organism>
<dbReference type="InterPro" id="IPR036770">
    <property type="entry name" value="Ankyrin_rpt-contain_sf"/>
</dbReference>
<dbReference type="PANTHER" id="PTHR24198">
    <property type="entry name" value="ANKYRIN REPEAT AND PROTEIN KINASE DOMAIN-CONTAINING PROTEIN"/>
    <property type="match status" value="1"/>
</dbReference>